<dbReference type="InterPro" id="IPR030391">
    <property type="entry name" value="MeTrfase_TrmA_CS"/>
</dbReference>
<evidence type="ECO:0000256" key="2">
    <source>
        <dbReference type="ARBA" id="ARBA00022679"/>
    </source>
</evidence>
<sequence length="487" mass="54758">MTEPMAAPPTSAPESKKRQLPSNGKKPKRKIYKSAAVDPISSQGVLRKNIKDVFPDAPCNDMTEFYNRDRSIEWHLNGKVENLEIKSLSHNGLGIGFDDTRNRVILVPYTFPGDVVNANVCRTEEYYLMAELISVVTPASIRDNSLAFCKYFGEKEGAGCAGCQYQYTAYSNQLEIKRQVIVNAYKYFAPELEIPTIQETVASPLEKKYRTKLTPHFDVPKKGLASPDFPIGFGHVIKNQIVDIEECSLGTDVINTGIKQKREEIKNNYKQYKRGVTLLFREGSNESLITDPKAIMQETVGKYVFEYKAGEFFQNNNSILPIVTNFVAENLKINGEPPQYLVDTYCGCGLFAITCSSNAKEVVGVEISAQNVEFARSNAEKNNVSNAEFIVGQAERIFERVNKEPELTSVVIDPPRKGCDKLFLDQLLQFGPARIVYVSCNVHSQARDIDYFIKESNGKYKVESLRGFDFFPQTYHVESVAVLSRTS</sequence>
<dbReference type="PROSITE" id="PS01230">
    <property type="entry name" value="TRMA_1"/>
    <property type="match status" value="1"/>
</dbReference>
<dbReference type="InterPro" id="IPR010280">
    <property type="entry name" value="U5_MeTrfase_fam"/>
</dbReference>
<dbReference type="PANTHER" id="PTHR11061">
    <property type="entry name" value="RNA M5U METHYLTRANSFERASE"/>
    <property type="match status" value="1"/>
</dbReference>
<proteinExistence type="inferred from homology"/>
<dbReference type="PROSITE" id="PS51622">
    <property type="entry name" value="SAM_MT_RNA_M5U_2"/>
    <property type="match status" value="1"/>
</dbReference>
<dbReference type="Gene3D" id="2.40.50.140">
    <property type="entry name" value="Nucleic acid-binding proteins"/>
    <property type="match status" value="1"/>
</dbReference>
<feature type="compositionally biased region" description="Pro residues" evidence="6">
    <location>
        <begin position="1"/>
        <end position="11"/>
    </location>
</feature>
<feature type="domain" description="TRAM" evidence="7">
    <location>
        <begin position="74"/>
        <end position="134"/>
    </location>
</feature>
<keyword evidence="1 4" id="KW-0489">Methyltransferase</keyword>
<protein>
    <submittedName>
        <fullName evidence="8">tRNA (Uracil(54)-C(5))-methyltransferase</fullName>
    </submittedName>
</protein>
<dbReference type="PROSITE" id="PS51687">
    <property type="entry name" value="SAM_MT_RNA_M5U"/>
    <property type="match status" value="1"/>
</dbReference>
<keyword evidence="3 4" id="KW-0949">S-adenosyl-L-methionine</keyword>
<keyword evidence="2 4" id="KW-0808">Transferase</keyword>
<dbReference type="AlphaFoldDB" id="A0AAV5RPK4"/>
<dbReference type="EMBL" id="BTGC01000008">
    <property type="protein sequence ID" value="GMM53037.1"/>
    <property type="molecule type" value="Genomic_DNA"/>
</dbReference>
<dbReference type="GO" id="GO:0009451">
    <property type="term" value="P:RNA modification"/>
    <property type="evidence" value="ECO:0007669"/>
    <property type="project" value="UniProtKB-ARBA"/>
</dbReference>
<dbReference type="PANTHER" id="PTHR11061:SF30">
    <property type="entry name" value="TRNA (URACIL(54)-C(5))-METHYLTRANSFERASE"/>
    <property type="match status" value="1"/>
</dbReference>
<name>A0AAV5RPK4_STABA</name>
<dbReference type="InterPro" id="IPR029063">
    <property type="entry name" value="SAM-dependent_MTases_sf"/>
</dbReference>
<dbReference type="GO" id="GO:0032259">
    <property type="term" value="P:methylation"/>
    <property type="evidence" value="ECO:0007669"/>
    <property type="project" value="UniProtKB-KW"/>
</dbReference>
<dbReference type="InterPro" id="IPR030390">
    <property type="entry name" value="MeTrfase_TrmA_AS"/>
</dbReference>
<feature type="binding site" evidence="4">
    <location>
        <position position="345"/>
    </location>
    <ligand>
        <name>S-adenosyl-L-methionine</name>
        <dbReference type="ChEBI" id="CHEBI:59789"/>
    </ligand>
</feature>
<feature type="active site" description="Nucleophile" evidence="4">
    <location>
        <position position="440"/>
    </location>
</feature>
<evidence type="ECO:0000256" key="3">
    <source>
        <dbReference type="ARBA" id="ARBA00022691"/>
    </source>
</evidence>
<comment type="similarity">
    <text evidence="4">Belongs to the class I-like SAM-binding methyltransferase superfamily. RNA M5U methyltransferase family.</text>
</comment>
<evidence type="ECO:0000256" key="5">
    <source>
        <dbReference type="PROSITE-ProRule" id="PRU10015"/>
    </source>
</evidence>
<dbReference type="SUPFAM" id="SSF50249">
    <property type="entry name" value="Nucleic acid-binding proteins"/>
    <property type="match status" value="1"/>
</dbReference>
<dbReference type="InterPro" id="IPR012340">
    <property type="entry name" value="NA-bd_OB-fold"/>
</dbReference>
<dbReference type="GO" id="GO:0030697">
    <property type="term" value="F:tRNA (uracil(54)-C5)-methyltransferase activity, S-adenosyl methionine-dependent"/>
    <property type="evidence" value="ECO:0007669"/>
    <property type="project" value="InterPro"/>
</dbReference>
<dbReference type="Gene3D" id="2.40.50.1070">
    <property type="match status" value="1"/>
</dbReference>
<dbReference type="SUPFAM" id="SSF53335">
    <property type="entry name" value="S-adenosyl-L-methionine-dependent methyltransferases"/>
    <property type="match status" value="1"/>
</dbReference>
<dbReference type="InterPro" id="IPR002792">
    <property type="entry name" value="TRAM_dom"/>
</dbReference>
<dbReference type="CDD" id="cd02440">
    <property type="entry name" value="AdoMet_MTases"/>
    <property type="match status" value="1"/>
</dbReference>
<gene>
    <name evidence="8" type="ORF">DASB73_040000</name>
</gene>
<dbReference type="Gene3D" id="3.40.50.150">
    <property type="entry name" value="Vaccinia Virus protein VP39"/>
    <property type="match status" value="2"/>
</dbReference>
<evidence type="ECO:0000313" key="9">
    <source>
        <dbReference type="Proteomes" id="UP001362899"/>
    </source>
</evidence>
<dbReference type="InterPro" id="IPR025795">
    <property type="entry name" value="tRNA_(uracil-5-)_MeTrfase"/>
</dbReference>
<feature type="binding site" evidence="4">
    <location>
        <position position="413"/>
    </location>
    <ligand>
        <name>S-adenosyl-L-methionine</name>
        <dbReference type="ChEBI" id="CHEBI:59789"/>
    </ligand>
</feature>
<dbReference type="Pfam" id="PF05958">
    <property type="entry name" value="tRNA_U5-meth_tr"/>
    <property type="match status" value="1"/>
</dbReference>
<dbReference type="GO" id="GO:0008033">
    <property type="term" value="P:tRNA processing"/>
    <property type="evidence" value="ECO:0007669"/>
    <property type="project" value="InterPro"/>
</dbReference>
<evidence type="ECO:0000259" key="7">
    <source>
        <dbReference type="PROSITE" id="PS50926"/>
    </source>
</evidence>
<organism evidence="8 9">
    <name type="scientific">Starmerella bacillaris</name>
    <name type="common">Yeast</name>
    <name type="synonym">Candida zemplinina</name>
    <dbReference type="NCBI Taxonomy" id="1247836"/>
    <lineage>
        <taxon>Eukaryota</taxon>
        <taxon>Fungi</taxon>
        <taxon>Dikarya</taxon>
        <taxon>Ascomycota</taxon>
        <taxon>Saccharomycotina</taxon>
        <taxon>Dipodascomycetes</taxon>
        <taxon>Dipodascales</taxon>
        <taxon>Trichomonascaceae</taxon>
        <taxon>Starmerella</taxon>
    </lineage>
</organism>
<dbReference type="FunFam" id="2.40.50.140:FF:000201">
    <property type="entry name" value="TRM2p tRNA methyltransferase"/>
    <property type="match status" value="1"/>
</dbReference>
<evidence type="ECO:0000313" key="8">
    <source>
        <dbReference type="EMBL" id="GMM53037.1"/>
    </source>
</evidence>
<feature type="binding site" evidence="4">
    <location>
        <position position="314"/>
    </location>
    <ligand>
        <name>S-adenosyl-L-methionine</name>
        <dbReference type="ChEBI" id="CHEBI:59789"/>
    </ligand>
</feature>
<feature type="region of interest" description="Disordered" evidence="6">
    <location>
        <begin position="1"/>
        <end position="32"/>
    </location>
</feature>
<dbReference type="Pfam" id="PF01938">
    <property type="entry name" value="TRAM"/>
    <property type="match status" value="1"/>
</dbReference>
<dbReference type="Proteomes" id="UP001362899">
    <property type="component" value="Unassembled WGS sequence"/>
</dbReference>
<evidence type="ECO:0000256" key="4">
    <source>
        <dbReference type="PROSITE-ProRule" id="PRU01024"/>
    </source>
</evidence>
<comment type="caution">
    <text evidence="8">The sequence shown here is derived from an EMBL/GenBank/DDBJ whole genome shotgun (WGS) entry which is preliminary data.</text>
</comment>
<accession>A0AAV5RPK4</accession>
<evidence type="ECO:0000256" key="6">
    <source>
        <dbReference type="SAM" id="MobiDB-lite"/>
    </source>
</evidence>
<feature type="active site" evidence="5">
    <location>
        <position position="440"/>
    </location>
</feature>
<dbReference type="PROSITE" id="PS01231">
    <property type="entry name" value="TRMA_2"/>
    <property type="match status" value="1"/>
</dbReference>
<evidence type="ECO:0000256" key="1">
    <source>
        <dbReference type="ARBA" id="ARBA00022603"/>
    </source>
</evidence>
<feature type="binding site" evidence="4">
    <location>
        <position position="366"/>
    </location>
    <ligand>
        <name>S-adenosyl-L-methionine</name>
        <dbReference type="ChEBI" id="CHEBI:59789"/>
    </ligand>
</feature>
<dbReference type="PROSITE" id="PS50926">
    <property type="entry name" value="TRAM"/>
    <property type="match status" value="1"/>
</dbReference>
<reference evidence="8 9" key="1">
    <citation type="journal article" date="2023" name="Elife">
        <title>Identification of key yeast species and microbe-microbe interactions impacting larval growth of Drosophila in the wild.</title>
        <authorList>
            <person name="Mure A."/>
            <person name="Sugiura Y."/>
            <person name="Maeda R."/>
            <person name="Honda K."/>
            <person name="Sakurai N."/>
            <person name="Takahashi Y."/>
            <person name="Watada M."/>
            <person name="Katoh T."/>
            <person name="Gotoh A."/>
            <person name="Gotoh Y."/>
            <person name="Taniguchi I."/>
            <person name="Nakamura K."/>
            <person name="Hayashi T."/>
            <person name="Katayama T."/>
            <person name="Uemura T."/>
            <person name="Hattori Y."/>
        </authorList>
    </citation>
    <scope>NUCLEOTIDE SEQUENCE [LARGE SCALE GENOMIC DNA]</scope>
    <source>
        <strain evidence="8 9">SB-73</strain>
    </source>
</reference>
<keyword evidence="9" id="KW-1185">Reference proteome</keyword>